<dbReference type="Pfam" id="PF12576">
    <property type="entry name" value="DUF3754"/>
    <property type="match status" value="1"/>
</dbReference>
<comment type="caution">
    <text evidence="2">The sequence shown here is derived from an EMBL/GenBank/DDBJ whole genome shotgun (WGS) entry which is preliminary data.</text>
</comment>
<sequence length="373" mass="41735">MAQFETAAQHLRANFRDEFHALRQSLKDAYAALDPDTDTRSVGAHPPAEDTGELRERLVEILERANYDRVSERDLQRALRASSLFQVRLHVDLDDFAELLLYTRGASRREEQVRELFGLWRRTVRFTNYDRVLLYLRLKPDLDESSTLGDCPAGSTLLKLFQNVPEADIEMLFPNIRVGMRMLDKLLIGVPALVSGGIALTTKVGTTLLLLGSLIGFWLGLSSQPVTLDKPMLIALGAGLAALGGYLWKQFANFRNRKLRYTQALTENLYFKLLDNNTGALLRILDDAEDAECKESVLACYFLLAHGAPMTAPALDAAIEDWFAEQLQCRLDFEIDDALGKLQRLGLASCEGEHWRAAPRRGTSSGEKPEPPG</sequence>
<gene>
    <name evidence="2" type="ORF">E4634_13595</name>
</gene>
<keyword evidence="1" id="KW-0472">Membrane</keyword>
<dbReference type="EMBL" id="SRLE01000009">
    <property type="protein sequence ID" value="TGD72831.1"/>
    <property type="molecule type" value="Genomic_DNA"/>
</dbReference>
<reference evidence="2 3" key="1">
    <citation type="submission" date="2019-04" db="EMBL/GenBank/DDBJ databases">
        <title>Taxonomy of novel Haliea sp. from mangrove soil of West Coast of India.</title>
        <authorList>
            <person name="Verma A."/>
            <person name="Kumar P."/>
            <person name="Krishnamurthi S."/>
        </authorList>
    </citation>
    <scope>NUCLEOTIDE SEQUENCE [LARGE SCALE GENOMIC DNA]</scope>
    <source>
        <strain evidence="2 3">SAOS-164</strain>
    </source>
</reference>
<dbReference type="InterPro" id="IPR022227">
    <property type="entry name" value="DUF3754"/>
</dbReference>
<evidence type="ECO:0000313" key="3">
    <source>
        <dbReference type="Proteomes" id="UP000298050"/>
    </source>
</evidence>
<dbReference type="PANTHER" id="PTHR33645:SF11">
    <property type="entry name" value="AMINOPEPTIDASE (DUF3754)"/>
    <property type="match status" value="1"/>
</dbReference>
<dbReference type="AlphaFoldDB" id="A0A4Z0LZX9"/>
<dbReference type="OrthoDB" id="445083at2"/>
<keyword evidence="1" id="KW-1133">Transmembrane helix</keyword>
<evidence type="ECO:0000256" key="1">
    <source>
        <dbReference type="SAM" id="Phobius"/>
    </source>
</evidence>
<organism evidence="2 3">
    <name type="scientific">Mangrovimicrobium sediminis</name>
    <dbReference type="NCBI Taxonomy" id="2562682"/>
    <lineage>
        <taxon>Bacteria</taxon>
        <taxon>Pseudomonadati</taxon>
        <taxon>Pseudomonadota</taxon>
        <taxon>Gammaproteobacteria</taxon>
        <taxon>Cellvibrionales</taxon>
        <taxon>Halieaceae</taxon>
        <taxon>Mangrovimicrobium</taxon>
    </lineage>
</organism>
<dbReference type="PANTHER" id="PTHR33645">
    <property type="entry name" value="AMINOPEPTIDASE (DUF3754)"/>
    <property type="match status" value="1"/>
</dbReference>
<feature type="transmembrane region" description="Helical" evidence="1">
    <location>
        <begin position="231"/>
        <end position="248"/>
    </location>
</feature>
<feature type="transmembrane region" description="Helical" evidence="1">
    <location>
        <begin position="186"/>
        <end position="219"/>
    </location>
</feature>
<protein>
    <submittedName>
        <fullName evidence="2">DUF3754 domain-containing protein</fullName>
    </submittedName>
</protein>
<proteinExistence type="predicted"/>
<dbReference type="Proteomes" id="UP000298050">
    <property type="component" value="Unassembled WGS sequence"/>
</dbReference>
<name>A0A4Z0LZX9_9GAMM</name>
<keyword evidence="1" id="KW-0812">Transmembrane</keyword>
<keyword evidence="3" id="KW-1185">Reference proteome</keyword>
<accession>A0A4Z0LZX9</accession>
<evidence type="ECO:0000313" key="2">
    <source>
        <dbReference type="EMBL" id="TGD72831.1"/>
    </source>
</evidence>